<comment type="caution">
    <text evidence="1">The sequence shown here is derived from an EMBL/GenBank/DDBJ whole genome shotgun (WGS) entry which is preliminary data.</text>
</comment>
<reference evidence="1" key="1">
    <citation type="journal article" date="2015" name="Nature">
        <title>Complex archaea that bridge the gap between prokaryotes and eukaryotes.</title>
        <authorList>
            <person name="Spang A."/>
            <person name="Saw J.H."/>
            <person name="Jorgensen S.L."/>
            <person name="Zaremba-Niedzwiedzka K."/>
            <person name="Martijn J."/>
            <person name="Lind A.E."/>
            <person name="van Eijk R."/>
            <person name="Schleper C."/>
            <person name="Guy L."/>
            <person name="Ettema T.J."/>
        </authorList>
    </citation>
    <scope>NUCLEOTIDE SEQUENCE</scope>
</reference>
<name>A0A0F9Z0L2_9ZZZZ</name>
<dbReference type="SUPFAM" id="SSF158682">
    <property type="entry name" value="TerB-like"/>
    <property type="match status" value="1"/>
</dbReference>
<sequence>MIDPNRFLEQFMGGNSGAGQGAQKPASSGGGFAKGAVAGGVLGLLVGNKKVRKMGGGMLAYGGAAAAGAMAFKAYQNWQQGKQVTTAPVATENDMQHVDSRFLPQQTPRTASGGSFSLTLIMAMISAAKADGHIDAKEQTHIFEQVEKMSLDAESKGFVFDALRQPADMAQLASGVQGIEQAAEVYLVSRSVLDVDHPAERAYLQALAHRLDLPADLVAHLDHQVTGE</sequence>
<dbReference type="AlphaFoldDB" id="A0A0F9Z0L2"/>
<dbReference type="Gene3D" id="1.10.3680.10">
    <property type="entry name" value="TerB-like"/>
    <property type="match status" value="1"/>
</dbReference>
<dbReference type="Pfam" id="PF04391">
    <property type="entry name" value="DUF533"/>
    <property type="match status" value="1"/>
</dbReference>
<dbReference type="EMBL" id="LAZR01000004">
    <property type="protein sequence ID" value="KKO10604.1"/>
    <property type="molecule type" value="Genomic_DNA"/>
</dbReference>
<accession>A0A0F9Z0L2</accession>
<evidence type="ECO:0008006" key="2">
    <source>
        <dbReference type="Google" id="ProtNLM"/>
    </source>
</evidence>
<proteinExistence type="predicted"/>
<organism evidence="1">
    <name type="scientific">marine sediment metagenome</name>
    <dbReference type="NCBI Taxonomy" id="412755"/>
    <lineage>
        <taxon>unclassified sequences</taxon>
        <taxon>metagenomes</taxon>
        <taxon>ecological metagenomes</taxon>
    </lineage>
</organism>
<dbReference type="InterPro" id="IPR029024">
    <property type="entry name" value="TerB-like"/>
</dbReference>
<dbReference type="InterPro" id="IPR007486">
    <property type="entry name" value="YebE"/>
</dbReference>
<protein>
    <recommendedName>
        <fullName evidence="2">Tellurite resistance TerB family protein</fullName>
    </recommendedName>
</protein>
<evidence type="ECO:0000313" key="1">
    <source>
        <dbReference type="EMBL" id="KKO10604.1"/>
    </source>
</evidence>
<gene>
    <name evidence="1" type="ORF">LCGC14_0020840</name>
</gene>
<dbReference type="CDD" id="cd07178">
    <property type="entry name" value="terB_like_YebE"/>
    <property type="match status" value="1"/>
</dbReference>